<dbReference type="EMBL" id="CP042435">
    <property type="protein sequence ID" value="QEC70060.1"/>
    <property type="molecule type" value="Genomic_DNA"/>
</dbReference>
<accession>A0A5B8VF55</accession>
<protein>
    <submittedName>
        <fullName evidence="1">Uncharacterized protein</fullName>
    </submittedName>
</protein>
<reference evidence="1 2" key="1">
    <citation type="journal article" date="2016" name="Int. J. Syst. Evol. Microbiol.">
        <title>Panacibacter ginsenosidivorans gen. nov., sp. nov., with ginsenoside converting activity isolated from soil of a ginseng field.</title>
        <authorList>
            <person name="Siddiqi M.Z."/>
            <person name="Muhammad Shafi S."/>
            <person name="Choi K.D."/>
            <person name="Im W.T."/>
        </authorList>
    </citation>
    <scope>NUCLEOTIDE SEQUENCE [LARGE SCALE GENOMIC DNA]</scope>
    <source>
        <strain evidence="1 2">Gsoil1550</strain>
    </source>
</reference>
<dbReference type="RefSeq" id="WP_147192936.1">
    <property type="nucleotide sequence ID" value="NZ_CP042435.1"/>
</dbReference>
<organism evidence="1 2">
    <name type="scientific">Panacibacter ginsenosidivorans</name>
    <dbReference type="NCBI Taxonomy" id="1813871"/>
    <lineage>
        <taxon>Bacteria</taxon>
        <taxon>Pseudomonadati</taxon>
        <taxon>Bacteroidota</taxon>
        <taxon>Chitinophagia</taxon>
        <taxon>Chitinophagales</taxon>
        <taxon>Chitinophagaceae</taxon>
        <taxon>Panacibacter</taxon>
    </lineage>
</organism>
<name>A0A5B8VF55_9BACT</name>
<dbReference type="AlphaFoldDB" id="A0A5B8VF55"/>
<dbReference type="Proteomes" id="UP000321533">
    <property type="component" value="Chromosome"/>
</dbReference>
<proteinExistence type="predicted"/>
<dbReference type="KEGG" id="pgin:FRZ67_23165"/>
<evidence type="ECO:0000313" key="2">
    <source>
        <dbReference type="Proteomes" id="UP000321533"/>
    </source>
</evidence>
<evidence type="ECO:0000313" key="1">
    <source>
        <dbReference type="EMBL" id="QEC70060.1"/>
    </source>
</evidence>
<gene>
    <name evidence="1" type="ORF">FRZ67_23165</name>
</gene>
<sequence>MKNSNRRFIKDEWNIFENLSQTQMKQLCLGEIIFTDVTGFLFISKHFSSCKKLIPRQQLYNSMKETLMLSQN</sequence>
<keyword evidence="2" id="KW-1185">Reference proteome</keyword>